<reference evidence="1" key="1">
    <citation type="submission" date="2014-01" db="EMBL/GenBank/DDBJ databases">
        <authorList>
            <person name="Brown-Elliot B."/>
            <person name="Wallace R."/>
            <person name="Lenaerts A."/>
            <person name="Ordway D."/>
            <person name="DeGroote M.A."/>
            <person name="Parker T."/>
            <person name="Sizemore C."/>
            <person name="Tallon L.J."/>
            <person name="Sadzewicz L.K."/>
            <person name="Sengamalay N."/>
            <person name="Fraser C.M."/>
            <person name="Hine E."/>
            <person name="Shefchek K.A."/>
            <person name="Das S.P."/>
            <person name="Tettelin H."/>
        </authorList>
    </citation>
    <scope>NUCLEOTIDE SEQUENCE [LARGE SCALE GENOMIC DNA]</scope>
    <source>
        <strain evidence="1">4042</strain>
    </source>
</reference>
<gene>
    <name evidence="1" type="ORF">I553_8088</name>
</gene>
<proteinExistence type="predicted"/>
<accession>X8DDT0</accession>
<dbReference type="AlphaFoldDB" id="X8DDT0"/>
<comment type="caution">
    <text evidence="1">The sequence shown here is derived from an EMBL/GenBank/DDBJ whole genome shotgun (WGS) entry which is preliminary data.</text>
</comment>
<organism evidence="1">
    <name type="scientific">Mycobacterium xenopi 4042</name>
    <dbReference type="NCBI Taxonomy" id="1299334"/>
    <lineage>
        <taxon>Bacteria</taxon>
        <taxon>Bacillati</taxon>
        <taxon>Actinomycetota</taxon>
        <taxon>Actinomycetes</taxon>
        <taxon>Mycobacteriales</taxon>
        <taxon>Mycobacteriaceae</taxon>
        <taxon>Mycobacterium</taxon>
    </lineage>
</organism>
<dbReference type="PROSITE" id="PS51257">
    <property type="entry name" value="PROKAR_LIPOPROTEIN"/>
    <property type="match status" value="1"/>
</dbReference>
<sequence length="66" mass="6866">MRSCGSWISASGYSCCHTDCVLGRRADPGTDRVTAAGVRAPTGAPVVDPVVNSVVDPVLTYSGNRR</sequence>
<name>X8DDT0_MYCXE</name>
<protein>
    <submittedName>
        <fullName evidence="1">Putative lipoprotein</fullName>
    </submittedName>
</protein>
<dbReference type="EMBL" id="JAOB01000026">
    <property type="protein sequence ID" value="EUA65655.1"/>
    <property type="molecule type" value="Genomic_DNA"/>
</dbReference>
<keyword evidence="1" id="KW-0449">Lipoprotein</keyword>
<evidence type="ECO:0000313" key="1">
    <source>
        <dbReference type="EMBL" id="EUA65655.1"/>
    </source>
</evidence>